<evidence type="ECO:0000313" key="2">
    <source>
        <dbReference type="Proteomes" id="UP000001064"/>
    </source>
</evidence>
<organism evidence="1 2">
    <name type="scientific">Dictyostelium purpureum</name>
    <name type="common">Slime mold</name>
    <dbReference type="NCBI Taxonomy" id="5786"/>
    <lineage>
        <taxon>Eukaryota</taxon>
        <taxon>Amoebozoa</taxon>
        <taxon>Evosea</taxon>
        <taxon>Eumycetozoa</taxon>
        <taxon>Dictyostelia</taxon>
        <taxon>Dictyosteliales</taxon>
        <taxon>Dictyosteliaceae</taxon>
        <taxon>Dictyostelium</taxon>
    </lineage>
</organism>
<dbReference type="Proteomes" id="UP000001064">
    <property type="component" value="Unassembled WGS sequence"/>
</dbReference>
<dbReference type="GeneID" id="10508896"/>
<name>F0ZZE5_DICPU</name>
<reference evidence="2" key="1">
    <citation type="journal article" date="2011" name="Genome Biol.">
        <title>Comparative genomics of the social amoebae Dictyostelium discoideum and Dictyostelium purpureum.</title>
        <authorList>
            <consortium name="US DOE Joint Genome Institute (JGI-PGF)"/>
            <person name="Sucgang R."/>
            <person name="Kuo A."/>
            <person name="Tian X."/>
            <person name="Salerno W."/>
            <person name="Parikh A."/>
            <person name="Feasley C.L."/>
            <person name="Dalin E."/>
            <person name="Tu H."/>
            <person name="Huang E."/>
            <person name="Barry K."/>
            <person name="Lindquist E."/>
            <person name="Shapiro H."/>
            <person name="Bruce D."/>
            <person name="Schmutz J."/>
            <person name="Salamov A."/>
            <person name="Fey P."/>
            <person name="Gaudet P."/>
            <person name="Anjard C."/>
            <person name="Babu M.M."/>
            <person name="Basu S."/>
            <person name="Bushmanova Y."/>
            <person name="van der Wel H."/>
            <person name="Katoh-Kurasawa M."/>
            <person name="Dinh C."/>
            <person name="Coutinho P.M."/>
            <person name="Saito T."/>
            <person name="Elias M."/>
            <person name="Schaap P."/>
            <person name="Kay R.R."/>
            <person name="Henrissat B."/>
            <person name="Eichinger L."/>
            <person name="Rivero F."/>
            <person name="Putnam N.H."/>
            <person name="West C.M."/>
            <person name="Loomis W.F."/>
            <person name="Chisholm R.L."/>
            <person name="Shaulsky G."/>
            <person name="Strassmann J.E."/>
            <person name="Queller D.C."/>
            <person name="Kuspa A."/>
            <person name="Grigoriev I.V."/>
        </authorList>
    </citation>
    <scope>NUCLEOTIDE SEQUENCE [LARGE SCALE GENOMIC DNA]</scope>
    <source>
        <strain evidence="2">QSDP1</strain>
    </source>
</reference>
<dbReference type="InParanoid" id="F0ZZE5"/>
<keyword evidence="2" id="KW-1185">Reference proteome</keyword>
<protein>
    <submittedName>
        <fullName evidence="1">Uncharacterized protein</fullName>
    </submittedName>
</protein>
<dbReference type="KEGG" id="dpp:DICPUDRAFT_157549"/>
<dbReference type="VEuPathDB" id="AmoebaDB:DICPUDRAFT_157549"/>
<sequence length="72" mass="8421">MGNNNTKDDFISPIFLPLAPPNSTQNQPLYEINIKQEINARKQEHLNIEQVVIDIKQKHLDIKQEQKNIKKD</sequence>
<evidence type="ECO:0000313" key="1">
    <source>
        <dbReference type="EMBL" id="EGC30684.1"/>
    </source>
</evidence>
<dbReference type="RefSeq" id="XP_003292782.1">
    <property type="nucleotide sequence ID" value="XM_003292734.1"/>
</dbReference>
<accession>F0ZZE5</accession>
<gene>
    <name evidence="1" type="ORF">DICPUDRAFT_157549</name>
</gene>
<dbReference type="AlphaFoldDB" id="F0ZZE5"/>
<dbReference type="EMBL" id="GL871308">
    <property type="protein sequence ID" value="EGC30684.1"/>
    <property type="molecule type" value="Genomic_DNA"/>
</dbReference>
<proteinExistence type="predicted"/>